<organism evidence="1">
    <name type="scientific">Magnetospirillum gryphiswaldense</name>
    <dbReference type="NCBI Taxonomy" id="55518"/>
    <lineage>
        <taxon>Bacteria</taxon>
        <taxon>Pseudomonadati</taxon>
        <taxon>Pseudomonadota</taxon>
        <taxon>Alphaproteobacteria</taxon>
        <taxon>Rhodospirillales</taxon>
        <taxon>Rhodospirillaceae</taxon>
        <taxon>Magnetospirillum</taxon>
    </lineage>
</organism>
<proteinExistence type="predicted"/>
<name>A4U2D0_9PROT</name>
<gene>
    <name evidence="1" type="ORF">MGR_3540</name>
</gene>
<accession>A4U2D0</accession>
<protein>
    <submittedName>
        <fullName evidence="1">Uncharacterized protein</fullName>
    </submittedName>
</protein>
<dbReference type="EMBL" id="CU459003">
    <property type="protein sequence ID" value="CAM77037.1"/>
    <property type="molecule type" value="Genomic_DNA"/>
</dbReference>
<sequence>MRMTQHALTMAINKILRDESRYATGLEKGGDFGRAKLVWAAIDGVRRAMKTAAADETGFGEALHQALIERREEYRQDWDDPDGMGSSTFFRVLNHVEGELP</sequence>
<evidence type="ECO:0000313" key="1">
    <source>
        <dbReference type="EMBL" id="CAM77037.1"/>
    </source>
</evidence>
<dbReference type="AlphaFoldDB" id="A4U2D0"/>
<reference evidence="1" key="1">
    <citation type="journal article" date="2007" name="J. Bacteriol.">
        <title>Comparative genome analysis of four magnetotactic bacteria reveals a complex set of group-specific genes implicated in magnetosome biomineralization and function.</title>
        <authorList>
            <person name="Richter M."/>
            <person name="Kube M."/>
            <person name="Bazylinski D.A."/>
            <person name="Lombardot T."/>
            <person name="Gloeckner F.O."/>
            <person name="Reinhardt R."/>
            <person name="Schueler D."/>
        </authorList>
    </citation>
    <scope>NUCLEOTIDE SEQUENCE</scope>
    <source>
        <strain evidence="1">MSR-1</strain>
    </source>
</reference>